<protein>
    <submittedName>
        <fullName evidence="3">Transposable element P transposase</fullName>
    </submittedName>
</protein>
<dbReference type="AlphaFoldDB" id="E2ASA8"/>
<accession>E2ASA8</accession>
<evidence type="ECO:0000259" key="2">
    <source>
        <dbReference type="Pfam" id="PF21787"/>
    </source>
</evidence>
<reference evidence="3 4" key="1">
    <citation type="journal article" date="2010" name="Science">
        <title>Genomic comparison of the ants Camponotus floridanus and Harpegnathos saltator.</title>
        <authorList>
            <person name="Bonasio R."/>
            <person name="Zhang G."/>
            <person name="Ye C."/>
            <person name="Mutti N.S."/>
            <person name="Fang X."/>
            <person name="Qin N."/>
            <person name="Donahue G."/>
            <person name="Yang P."/>
            <person name="Li Q."/>
            <person name="Li C."/>
            <person name="Zhang P."/>
            <person name="Huang Z."/>
            <person name="Berger S.L."/>
            <person name="Reinberg D."/>
            <person name="Wang J."/>
            <person name="Liebig J."/>
        </authorList>
    </citation>
    <scope>NUCLEOTIDE SEQUENCE [LARGE SCALE GENOMIC DNA]</scope>
    <source>
        <strain evidence="4">C129</strain>
    </source>
</reference>
<feature type="non-terminal residue" evidence="3">
    <location>
        <position position="1"/>
    </location>
</feature>
<evidence type="ECO:0000256" key="1">
    <source>
        <dbReference type="SAM" id="SignalP"/>
    </source>
</evidence>
<keyword evidence="1" id="KW-0732">Signal</keyword>
<feature type="chain" id="PRO_5003157642" evidence="1">
    <location>
        <begin position="22"/>
        <end position="381"/>
    </location>
</feature>
<dbReference type="InterPro" id="IPR048365">
    <property type="entry name" value="TNP-like_RNaseH_N"/>
</dbReference>
<gene>
    <name evidence="3" type="ORF">EAG_08202</name>
</gene>
<feature type="non-terminal residue" evidence="3">
    <location>
        <position position="381"/>
    </location>
</feature>
<evidence type="ECO:0000313" key="3">
    <source>
        <dbReference type="EMBL" id="EFN63682.1"/>
    </source>
</evidence>
<keyword evidence="4" id="KW-1185">Reference proteome</keyword>
<evidence type="ECO:0000313" key="4">
    <source>
        <dbReference type="Proteomes" id="UP000000311"/>
    </source>
</evidence>
<sequence length="381" mass="43577">ATHGLVFMLAGLASRWKQTVAYYFTGNKVNGAKLKPLIENIISKAEGIGLHVHNVTSDMGPCNQAMWKAFGVHVSQFEVNNNCTHPCDNNRLLFFYSDVPHALKNIKTGFVKNQTIIIPDNFVNKYALPTSIVHCSHLNDILAADEACDIKLAHKLRSEYLSKNNHFQKMRVNTAMRVLSKQVALSFHNLEKFNETVAFLHEVIELFAALKVGQAGHWKPFQTAIIMSTTTVIQLTSFLLNNRHYNFFLPSRLTQDCIENLFSLLRMKNVVLNALQFKNNLKLISISQYMKNISNSNYEYDDREFLSDFFNILMENRKPVRECEEQIEIPNVVIQKIVFSKIELNKIYYIAGYLIANINKRERICQTCISAAGSKNSNNNF</sequence>
<feature type="domain" description="Transposable element P transposase-like RNase H" evidence="2">
    <location>
        <begin position="1"/>
        <end position="71"/>
    </location>
</feature>
<name>E2ASA8_CAMFO</name>
<dbReference type="STRING" id="104421.E2ASA8"/>
<dbReference type="InParanoid" id="E2ASA8"/>
<organism evidence="4">
    <name type="scientific">Camponotus floridanus</name>
    <name type="common">Florida carpenter ant</name>
    <dbReference type="NCBI Taxonomy" id="104421"/>
    <lineage>
        <taxon>Eukaryota</taxon>
        <taxon>Metazoa</taxon>
        <taxon>Ecdysozoa</taxon>
        <taxon>Arthropoda</taxon>
        <taxon>Hexapoda</taxon>
        <taxon>Insecta</taxon>
        <taxon>Pterygota</taxon>
        <taxon>Neoptera</taxon>
        <taxon>Endopterygota</taxon>
        <taxon>Hymenoptera</taxon>
        <taxon>Apocrita</taxon>
        <taxon>Aculeata</taxon>
        <taxon>Formicoidea</taxon>
        <taxon>Formicidae</taxon>
        <taxon>Formicinae</taxon>
        <taxon>Camponotus</taxon>
    </lineage>
</organism>
<dbReference type="Pfam" id="PF21787">
    <property type="entry name" value="TNP-like_RNaseH_N"/>
    <property type="match status" value="1"/>
</dbReference>
<dbReference type="EMBL" id="GL442270">
    <property type="protein sequence ID" value="EFN63682.1"/>
    <property type="molecule type" value="Genomic_DNA"/>
</dbReference>
<dbReference type="OMA" id="NINKRER"/>
<proteinExistence type="predicted"/>
<dbReference type="Proteomes" id="UP000000311">
    <property type="component" value="Unassembled WGS sequence"/>
</dbReference>
<feature type="signal peptide" evidence="1">
    <location>
        <begin position="1"/>
        <end position="21"/>
    </location>
</feature>